<feature type="transmembrane region" description="Helical" evidence="8">
    <location>
        <begin position="137"/>
        <end position="160"/>
    </location>
</feature>
<feature type="transmembrane region" description="Helical" evidence="8">
    <location>
        <begin position="51"/>
        <end position="72"/>
    </location>
</feature>
<proteinExistence type="inferred from homology"/>
<dbReference type="PRINTS" id="PR01035">
    <property type="entry name" value="TCRTETA"/>
</dbReference>
<evidence type="ECO:0000256" key="4">
    <source>
        <dbReference type="ARBA" id="ARBA00022448"/>
    </source>
</evidence>
<keyword evidence="11" id="KW-1185">Reference proteome</keyword>
<dbReference type="Gene3D" id="1.20.1250.20">
    <property type="entry name" value="MFS general substrate transporter like domains"/>
    <property type="match status" value="1"/>
</dbReference>
<feature type="domain" description="Major facilitator superfamily (MFS) profile" evidence="9">
    <location>
        <begin position="9"/>
        <end position="404"/>
    </location>
</feature>
<feature type="transmembrane region" description="Helical" evidence="8">
    <location>
        <begin position="79"/>
        <end position="95"/>
    </location>
</feature>
<sequence>MTADPSKRPLIFIFITRLVDAIGFGIVMPVMPQLLMSMGAADIAAATRIGGWLLVTYAVLQFFFGPVIGNLSDRFGRRPVILISLFAYSIDYALMGMAPSILWLFIGRAIAGIAGAVYVPASAFVADVTPPEKRAHAFGLVGAAFGLGFIIGPGIGGLLGEFGPRAPFFAAAALAAANLIFGFFVLPESLPQERRRAFSWRRANPLGVAALLRHYPAVMIYAFATAAFLLGNNVYPSTWAFFMTARFDWSSGMIGLSLVATGVAMALAQATLTGRLAARIGGERAALLGLSTAALMALCYALVPQGWMVFVLAGVGALQAITYPSLNALMSRQIPANAQGELQGGIASLTSIANVIGPLVMSQTLAYFTAPGAPVHFPGAAFVLAALINTGAALLIFWKRPAAAQAASAA</sequence>
<evidence type="ECO:0000313" key="11">
    <source>
        <dbReference type="Proteomes" id="UP000588068"/>
    </source>
</evidence>
<protein>
    <submittedName>
        <fullName evidence="10">DHA1 family tetracycline resistance protein-like MFS transporter</fullName>
    </submittedName>
</protein>
<keyword evidence="4" id="KW-0813">Transport</keyword>
<feature type="transmembrane region" description="Helical" evidence="8">
    <location>
        <begin position="101"/>
        <end position="125"/>
    </location>
</feature>
<comment type="function">
    <text evidence="1">Resistance to tetracycline by an active tetracycline efflux. This is an energy-dependent process that decreases the accumulation of the antibiotic in whole cells. This protein functions as a metal-tetracycline/H(+) antiporter.</text>
</comment>
<dbReference type="InterPro" id="IPR036259">
    <property type="entry name" value="MFS_trans_sf"/>
</dbReference>
<feature type="transmembrane region" description="Helical" evidence="8">
    <location>
        <begin position="285"/>
        <end position="303"/>
    </location>
</feature>
<organism evidence="10 11">
    <name type="scientific">Povalibacter uvarum</name>
    <dbReference type="NCBI Taxonomy" id="732238"/>
    <lineage>
        <taxon>Bacteria</taxon>
        <taxon>Pseudomonadati</taxon>
        <taxon>Pseudomonadota</taxon>
        <taxon>Gammaproteobacteria</taxon>
        <taxon>Steroidobacterales</taxon>
        <taxon>Steroidobacteraceae</taxon>
        <taxon>Povalibacter</taxon>
    </lineage>
</organism>
<comment type="subcellular location">
    <subcellularLocation>
        <location evidence="2">Membrane</location>
        <topology evidence="2">Multi-pass membrane protein</topology>
    </subcellularLocation>
</comment>
<evidence type="ECO:0000256" key="3">
    <source>
        <dbReference type="ARBA" id="ARBA00007520"/>
    </source>
</evidence>
<evidence type="ECO:0000256" key="5">
    <source>
        <dbReference type="ARBA" id="ARBA00022692"/>
    </source>
</evidence>
<evidence type="ECO:0000259" key="9">
    <source>
        <dbReference type="PROSITE" id="PS50850"/>
    </source>
</evidence>
<evidence type="ECO:0000313" key="10">
    <source>
        <dbReference type="EMBL" id="MBB6095909.1"/>
    </source>
</evidence>
<keyword evidence="7 8" id="KW-0472">Membrane</keyword>
<dbReference type="AlphaFoldDB" id="A0A841HUG3"/>
<feature type="transmembrane region" description="Helical" evidence="8">
    <location>
        <begin position="309"/>
        <end position="330"/>
    </location>
</feature>
<dbReference type="PANTHER" id="PTHR23504:SF15">
    <property type="entry name" value="MAJOR FACILITATOR SUPERFAMILY (MFS) PROFILE DOMAIN-CONTAINING PROTEIN"/>
    <property type="match status" value="1"/>
</dbReference>
<dbReference type="InterPro" id="IPR011701">
    <property type="entry name" value="MFS"/>
</dbReference>
<feature type="transmembrane region" description="Helical" evidence="8">
    <location>
        <begin position="380"/>
        <end position="398"/>
    </location>
</feature>
<dbReference type="GO" id="GO:0016020">
    <property type="term" value="C:membrane"/>
    <property type="evidence" value="ECO:0007669"/>
    <property type="project" value="UniProtKB-SubCell"/>
</dbReference>
<feature type="transmembrane region" description="Helical" evidence="8">
    <location>
        <begin position="12"/>
        <end position="31"/>
    </location>
</feature>
<comment type="caution">
    <text evidence="10">The sequence shown here is derived from an EMBL/GenBank/DDBJ whole genome shotgun (WGS) entry which is preliminary data.</text>
</comment>
<dbReference type="Pfam" id="PF07690">
    <property type="entry name" value="MFS_1"/>
    <property type="match status" value="1"/>
</dbReference>
<dbReference type="InterPro" id="IPR005829">
    <property type="entry name" value="Sugar_transporter_CS"/>
</dbReference>
<feature type="transmembrane region" description="Helical" evidence="8">
    <location>
        <begin position="249"/>
        <end position="273"/>
    </location>
</feature>
<dbReference type="PANTHER" id="PTHR23504">
    <property type="entry name" value="MAJOR FACILITATOR SUPERFAMILY DOMAIN-CONTAINING PROTEIN 10"/>
    <property type="match status" value="1"/>
</dbReference>
<dbReference type="Proteomes" id="UP000588068">
    <property type="component" value="Unassembled WGS sequence"/>
</dbReference>
<reference evidence="10 11" key="1">
    <citation type="submission" date="2020-08" db="EMBL/GenBank/DDBJ databases">
        <title>Genomic Encyclopedia of Type Strains, Phase IV (KMG-IV): sequencing the most valuable type-strain genomes for metagenomic binning, comparative biology and taxonomic classification.</title>
        <authorList>
            <person name="Goeker M."/>
        </authorList>
    </citation>
    <scope>NUCLEOTIDE SEQUENCE [LARGE SCALE GENOMIC DNA]</scope>
    <source>
        <strain evidence="10 11">DSM 26723</strain>
    </source>
</reference>
<dbReference type="RefSeq" id="WP_184335296.1">
    <property type="nucleotide sequence ID" value="NZ_JACHHZ010000006.1"/>
</dbReference>
<feature type="transmembrane region" description="Helical" evidence="8">
    <location>
        <begin position="206"/>
        <end position="229"/>
    </location>
</feature>
<evidence type="ECO:0000256" key="8">
    <source>
        <dbReference type="SAM" id="Phobius"/>
    </source>
</evidence>
<name>A0A841HUG3_9GAMM</name>
<evidence type="ECO:0000256" key="6">
    <source>
        <dbReference type="ARBA" id="ARBA00022989"/>
    </source>
</evidence>
<dbReference type="PROSITE" id="PS00216">
    <property type="entry name" value="SUGAR_TRANSPORT_1"/>
    <property type="match status" value="1"/>
</dbReference>
<accession>A0A841HUG3</accession>
<dbReference type="CDD" id="cd17388">
    <property type="entry name" value="MFS_TetA"/>
    <property type="match status" value="1"/>
</dbReference>
<evidence type="ECO:0000256" key="7">
    <source>
        <dbReference type="ARBA" id="ARBA00023136"/>
    </source>
</evidence>
<feature type="transmembrane region" description="Helical" evidence="8">
    <location>
        <begin position="166"/>
        <end position="186"/>
    </location>
</feature>
<dbReference type="SUPFAM" id="SSF103473">
    <property type="entry name" value="MFS general substrate transporter"/>
    <property type="match status" value="1"/>
</dbReference>
<evidence type="ECO:0000256" key="2">
    <source>
        <dbReference type="ARBA" id="ARBA00004141"/>
    </source>
</evidence>
<gene>
    <name evidence="10" type="ORF">HNQ60_004800</name>
</gene>
<keyword evidence="6 8" id="KW-1133">Transmembrane helix</keyword>
<dbReference type="GO" id="GO:0022857">
    <property type="term" value="F:transmembrane transporter activity"/>
    <property type="evidence" value="ECO:0007669"/>
    <property type="project" value="InterPro"/>
</dbReference>
<comment type="similarity">
    <text evidence="3">Belongs to the major facilitator superfamily. TCR/Tet family.</text>
</comment>
<feature type="transmembrane region" description="Helical" evidence="8">
    <location>
        <begin position="342"/>
        <end position="360"/>
    </location>
</feature>
<evidence type="ECO:0000256" key="1">
    <source>
        <dbReference type="ARBA" id="ARBA00003279"/>
    </source>
</evidence>
<dbReference type="PROSITE" id="PS50850">
    <property type="entry name" value="MFS"/>
    <property type="match status" value="1"/>
</dbReference>
<dbReference type="InterPro" id="IPR001958">
    <property type="entry name" value="Tet-R_TetA/multi-R_MdtG-like"/>
</dbReference>
<dbReference type="EMBL" id="JACHHZ010000006">
    <property type="protein sequence ID" value="MBB6095909.1"/>
    <property type="molecule type" value="Genomic_DNA"/>
</dbReference>
<dbReference type="InterPro" id="IPR020846">
    <property type="entry name" value="MFS_dom"/>
</dbReference>
<keyword evidence="5 8" id="KW-0812">Transmembrane</keyword>